<evidence type="ECO:0000256" key="3">
    <source>
        <dbReference type="ARBA" id="ARBA00022475"/>
    </source>
</evidence>
<dbReference type="GO" id="GO:0055085">
    <property type="term" value="P:transmembrane transport"/>
    <property type="evidence" value="ECO:0007669"/>
    <property type="project" value="InterPro"/>
</dbReference>
<evidence type="ECO:0000256" key="2">
    <source>
        <dbReference type="ARBA" id="ARBA00022448"/>
    </source>
</evidence>
<gene>
    <name evidence="10" type="ORF">EEJ31_08625</name>
</gene>
<protein>
    <submittedName>
        <fullName evidence="10">Sugar ABC transporter permease</fullName>
    </submittedName>
</protein>
<proteinExistence type="inferred from homology"/>
<dbReference type="InterPro" id="IPR051393">
    <property type="entry name" value="ABC_transporter_permease"/>
</dbReference>
<feature type="transmembrane region" description="Helical" evidence="7">
    <location>
        <begin position="49"/>
        <end position="70"/>
    </location>
</feature>
<dbReference type="PANTHER" id="PTHR30193:SF41">
    <property type="entry name" value="DIACETYLCHITOBIOSE UPTAKE SYSTEM PERMEASE PROTEIN NGCF"/>
    <property type="match status" value="1"/>
</dbReference>
<feature type="transmembrane region" description="Helical" evidence="7">
    <location>
        <begin position="148"/>
        <end position="167"/>
    </location>
</feature>
<feature type="transmembrane region" description="Helical" evidence="7">
    <location>
        <begin position="114"/>
        <end position="136"/>
    </location>
</feature>
<dbReference type="SUPFAM" id="SSF161098">
    <property type="entry name" value="MetI-like"/>
    <property type="match status" value="1"/>
</dbReference>
<dbReference type="GO" id="GO:0005886">
    <property type="term" value="C:plasma membrane"/>
    <property type="evidence" value="ECO:0007669"/>
    <property type="project" value="UniProtKB-SubCell"/>
</dbReference>
<reference evidence="10 11" key="1">
    <citation type="submission" date="2018-11" db="EMBL/GenBank/DDBJ databases">
        <title>Cryobacterium sp. nov., isolated from rhizosphere soil of lettuce.</title>
        <authorList>
            <person name="Wang Y."/>
        </authorList>
    </citation>
    <scope>NUCLEOTIDE SEQUENCE [LARGE SCALE GENOMIC DNA]</scope>
    <source>
        <strain evidence="10 11">NEAU-85</strain>
    </source>
</reference>
<feature type="domain" description="ABC transmembrane type-1" evidence="9">
    <location>
        <begin position="110"/>
        <end position="322"/>
    </location>
</feature>
<keyword evidence="2 7" id="KW-0813">Transport</keyword>
<comment type="caution">
    <text evidence="10">The sequence shown here is derived from an EMBL/GenBank/DDBJ whole genome shotgun (WGS) entry which is preliminary data.</text>
</comment>
<dbReference type="InterPro" id="IPR035906">
    <property type="entry name" value="MetI-like_sf"/>
</dbReference>
<dbReference type="PANTHER" id="PTHR30193">
    <property type="entry name" value="ABC TRANSPORTER PERMEASE PROTEIN"/>
    <property type="match status" value="1"/>
</dbReference>
<dbReference type="Proteomes" id="UP000279859">
    <property type="component" value="Unassembled WGS sequence"/>
</dbReference>
<evidence type="ECO:0000256" key="4">
    <source>
        <dbReference type="ARBA" id="ARBA00022692"/>
    </source>
</evidence>
<evidence type="ECO:0000256" key="5">
    <source>
        <dbReference type="ARBA" id="ARBA00022989"/>
    </source>
</evidence>
<keyword evidence="4 7" id="KW-0812">Transmembrane</keyword>
<organism evidence="10 11">
    <name type="scientific">Cryobacterium tepidiphilum</name>
    <dbReference type="NCBI Taxonomy" id="2486026"/>
    <lineage>
        <taxon>Bacteria</taxon>
        <taxon>Bacillati</taxon>
        <taxon>Actinomycetota</taxon>
        <taxon>Actinomycetes</taxon>
        <taxon>Micrococcales</taxon>
        <taxon>Microbacteriaceae</taxon>
        <taxon>Cryobacterium</taxon>
    </lineage>
</organism>
<dbReference type="CDD" id="cd06261">
    <property type="entry name" value="TM_PBP2"/>
    <property type="match status" value="1"/>
</dbReference>
<dbReference type="Gene3D" id="1.10.3720.10">
    <property type="entry name" value="MetI-like"/>
    <property type="match status" value="1"/>
</dbReference>
<name>A0A3M8LCR5_9MICO</name>
<comment type="subcellular location">
    <subcellularLocation>
        <location evidence="1 7">Cell membrane</location>
        <topology evidence="1 7">Multi-pass membrane protein</topology>
    </subcellularLocation>
</comment>
<evidence type="ECO:0000313" key="11">
    <source>
        <dbReference type="Proteomes" id="UP000279859"/>
    </source>
</evidence>
<dbReference type="InterPro" id="IPR000515">
    <property type="entry name" value="MetI-like"/>
</dbReference>
<evidence type="ECO:0000313" key="10">
    <source>
        <dbReference type="EMBL" id="RNE62278.1"/>
    </source>
</evidence>
<evidence type="ECO:0000259" key="9">
    <source>
        <dbReference type="PROSITE" id="PS50928"/>
    </source>
</evidence>
<dbReference type="EMBL" id="RDSR01000012">
    <property type="protein sequence ID" value="RNE62278.1"/>
    <property type="molecule type" value="Genomic_DNA"/>
</dbReference>
<dbReference type="Pfam" id="PF00528">
    <property type="entry name" value="BPD_transp_1"/>
    <property type="match status" value="1"/>
</dbReference>
<dbReference type="AlphaFoldDB" id="A0A3M8LCR5"/>
<accession>A0A3M8LCR5</accession>
<feature type="region of interest" description="Disordered" evidence="8">
    <location>
        <begin position="14"/>
        <end position="42"/>
    </location>
</feature>
<feature type="transmembrane region" description="Helical" evidence="7">
    <location>
        <begin position="241"/>
        <end position="264"/>
    </location>
</feature>
<evidence type="ECO:0000256" key="8">
    <source>
        <dbReference type="SAM" id="MobiDB-lite"/>
    </source>
</evidence>
<keyword evidence="3" id="KW-1003">Cell membrane</keyword>
<evidence type="ECO:0000256" key="1">
    <source>
        <dbReference type="ARBA" id="ARBA00004651"/>
    </source>
</evidence>
<evidence type="ECO:0000256" key="7">
    <source>
        <dbReference type="RuleBase" id="RU363032"/>
    </source>
</evidence>
<sequence length="333" mass="35362">MGNQRDSVAAIARRGGRARPFRGSAMSASSGALGTTRARRRPGSNTARTAVIALAPFVVFCLALGALPFARVVQMGLSKVDLGATGFSFDWIGIGNFQAVLANKDAWEALGNTAVFIIATMLGSIITGLVLALLVNRAVLMLPVARNVLIWPAVIAPVVVSLIWLLILSPTAGGLNKVLENLGLPGQTWLNSGHGAMLSLIALDIWHWTPVVFLFIYTALQSISEELLEAARMDGASEGQILRRVTLPLLAPAIGAVAVVRVVMGVKVFDEMYLLTSGGPNGATTLVSQRIQLWFFQDLNYGEAAAFSILVVAITIAILLLALFTRSRMAGRS</sequence>
<dbReference type="PROSITE" id="PS50928">
    <property type="entry name" value="ABC_TM1"/>
    <property type="match status" value="1"/>
</dbReference>
<evidence type="ECO:0000256" key="6">
    <source>
        <dbReference type="ARBA" id="ARBA00023136"/>
    </source>
</evidence>
<keyword evidence="6 7" id="KW-0472">Membrane</keyword>
<comment type="similarity">
    <text evidence="7">Belongs to the binding-protein-dependent transport system permease family.</text>
</comment>
<feature type="compositionally biased region" description="Low complexity" evidence="8">
    <location>
        <begin position="21"/>
        <end position="34"/>
    </location>
</feature>
<feature type="transmembrane region" description="Helical" evidence="7">
    <location>
        <begin position="196"/>
        <end position="220"/>
    </location>
</feature>
<keyword evidence="5 7" id="KW-1133">Transmembrane helix</keyword>
<feature type="transmembrane region" description="Helical" evidence="7">
    <location>
        <begin position="304"/>
        <end position="324"/>
    </location>
</feature>
<keyword evidence="11" id="KW-1185">Reference proteome</keyword>